<name>A0AAD9MWU5_9ANNE</name>
<evidence type="ECO:0000313" key="3">
    <source>
        <dbReference type="EMBL" id="KAK2147068.1"/>
    </source>
</evidence>
<proteinExistence type="inferred from homology"/>
<dbReference type="PANTHER" id="PTHR13287:SF2">
    <property type="entry name" value="ADIPOSE-SECRETED SIGNALING PROTEIN"/>
    <property type="match status" value="1"/>
</dbReference>
<dbReference type="EMBL" id="JAODUP010000571">
    <property type="protein sequence ID" value="KAK2147068.1"/>
    <property type="molecule type" value="Genomic_DNA"/>
</dbReference>
<accession>A0AAD9MWU5</accession>
<dbReference type="PANTHER" id="PTHR13287">
    <property type="entry name" value="ADIPOSE-SECRETED SIGNALING PROTEIN"/>
    <property type="match status" value="1"/>
</dbReference>
<evidence type="ECO:0000256" key="2">
    <source>
        <dbReference type="ARBA" id="ARBA00035300"/>
    </source>
</evidence>
<comment type="similarity">
    <text evidence="1">Belongs to the ADISSP family.</text>
</comment>
<evidence type="ECO:0000313" key="4">
    <source>
        <dbReference type="Proteomes" id="UP001208570"/>
    </source>
</evidence>
<dbReference type="Proteomes" id="UP001208570">
    <property type="component" value="Unassembled WGS sequence"/>
</dbReference>
<organism evidence="3 4">
    <name type="scientific">Paralvinella palmiformis</name>
    <dbReference type="NCBI Taxonomy" id="53620"/>
    <lineage>
        <taxon>Eukaryota</taxon>
        <taxon>Metazoa</taxon>
        <taxon>Spiralia</taxon>
        <taxon>Lophotrochozoa</taxon>
        <taxon>Annelida</taxon>
        <taxon>Polychaeta</taxon>
        <taxon>Sedentaria</taxon>
        <taxon>Canalipalpata</taxon>
        <taxon>Terebellida</taxon>
        <taxon>Terebelliformia</taxon>
        <taxon>Alvinellidae</taxon>
        <taxon>Paralvinella</taxon>
    </lineage>
</organism>
<reference evidence="3" key="1">
    <citation type="journal article" date="2023" name="Mol. Biol. Evol.">
        <title>Third-Generation Sequencing Reveals the Adaptive Role of the Epigenome in Three Deep-Sea Polychaetes.</title>
        <authorList>
            <person name="Perez M."/>
            <person name="Aroh O."/>
            <person name="Sun Y."/>
            <person name="Lan Y."/>
            <person name="Juniper S.K."/>
            <person name="Young C.R."/>
            <person name="Angers B."/>
            <person name="Qian P.Y."/>
        </authorList>
    </citation>
    <scope>NUCLEOTIDE SEQUENCE</scope>
    <source>
        <strain evidence="3">P08H-3</strain>
    </source>
</reference>
<keyword evidence="4" id="KW-1185">Reference proteome</keyword>
<comment type="caution">
    <text evidence="3">The sequence shown here is derived from an EMBL/GenBank/DDBJ whole genome shotgun (WGS) entry which is preliminary data.</text>
</comment>
<dbReference type="AlphaFoldDB" id="A0AAD9MWU5"/>
<gene>
    <name evidence="3" type="ORF">LSH36_571g00008</name>
</gene>
<protein>
    <recommendedName>
        <fullName evidence="2">Adipose-secreted signaling protein</fullName>
    </recommendedName>
</protein>
<sequence>MESEPEESQGKVHFPEDQLMQHDSEIIVKREREDRIAVHLGFLQIKHHYEVRFSVKDDMNEDLNFDPLENLHVRFLDVRPSEDGRMQ</sequence>
<evidence type="ECO:0000256" key="1">
    <source>
        <dbReference type="ARBA" id="ARBA00035018"/>
    </source>
</evidence>
<dbReference type="InterPro" id="IPR026794">
    <property type="entry name" value="ADISSP"/>
</dbReference>
<dbReference type="Pfam" id="PF15006">
    <property type="entry name" value="DUF4517"/>
    <property type="match status" value="1"/>
</dbReference>